<dbReference type="AlphaFoldDB" id="A0A2R5GW47"/>
<organism evidence="1 2">
    <name type="scientific">Hondaea fermentalgiana</name>
    <dbReference type="NCBI Taxonomy" id="2315210"/>
    <lineage>
        <taxon>Eukaryota</taxon>
        <taxon>Sar</taxon>
        <taxon>Stramenopiles</taxon>
        <taxon>Bigyra</taxon>
        <taxon>Labyrinthulomycetes</taxon>
        <taxon>Thraustochytrida</taxon>
        <taxon>Thraustochytriidae</taxon>
        <taxon>Hondaea</taxon>
    </lineage>
</organism>
<name>A0A2R5GW47_9STRA</name>
<gene>
    <name evidence="1" type="ORF">FCC1311_112852</name>
</gene>
<accession>A0A2R5GW47</accession>
<reference evidence="1 2" key="1">
    <citation type="submission" date="2017-12" db="EMBL/GenBank/DDBJ databases">
        <title>Sequencing, de novo assembly and annotation of complete genome of a new Thraustochytrid species, strain FCC1311.</title>
        <authorList>
            <person name="Sedici K."/>
            <person name="Godart F."/>
            <person name="Aiese Cigliano R."/>
            <person name="Sanseverino W."/>
            <person name="Barakat M."/>
            <person name="Ortet P."/>
            <person name="Marechal E."/>
            <person name="Cagnac O."/>
            <person name="Amato A."/>
        </authorList>
    </citation>
    <scope>NUCLEOTIDE SEQUENCE [LARGE SCALE GENOMIC DNA]</scope>
</reference>
<sequence>MEMLFQEVIVDLDYKEATPIFRTFRILAKLDRDIEAYCVLLNDVDELARLITETSQGHILAFNTIFTSISRELKELRDGVAPACSEVNRRLLMDELDARRDALQFVTRAKGKLIVKRLKTLRRKIASTSPSIADIYMERSYNQLVTILRFRYNTMRKENFSWRPTNHSQVRTS</sequence>
<keyword evidence="2" id="KW-1185">Reference proteome</keyword>
<dbReference type="EMBL" id="BEYU01000272">
    <property type="protein sequence ID" value="GBG35062.1"/>
    <property type="molecule type" value="Genomic_DNA"/>
</dbReference>
<comment type="caution">
    <text evidence="1">The sequence shown here is derived from an EMBL/GenBank/DDBJ whole genome shotgun (WGS) entry which is preliminary data.</text>
</comment>
<proteinExistence type="predicted"/>
<evidence type="ECO:0000313" key="1">
    <source>
        <dbReference type="EMBL" id="GBG35062.1"/>
    </source>
</evidence>
<evidence type="ECO:0000313" key="2">
    <source>
        <dbReference type="Proteomes" id="UP000241890"/>
    </source>
</evidence>
<protein>
    <submittedName>
        <fullName evidence="1">Uncharacterized protein</fullName>
    </submittedName>
</protein>
<dbReference type="InParanoid" id="A0A2R5GW47"/>
<dbReference type="Proteomes" id="UP000241890">
    <property type="component" value="Unassembled WGS sequence"/>
</dbReference>